<reference evidence="1" key="2">
    <citation type="journal article" date="2020" name="Microorganisms">
        <title>Osmotic Adaptation and Compatible Solute Biosynthesis of Phototrophic Bacteria as Revealed from Genome Analyses.</title>
        <authorList>
            <person name="Imhoff J.F."/>
            <person name="Rahn T."/>
            <person name="Kunzel S."/>
            <person name="Keller A."/>
            <person name="Neulinger S.C."/>
        </authorList>
    </citation>
    <scope>NUCLEOTIDE SEQUENCE</scope>
    <source>
        <strain evidence="1">IM 151</strain>
    </source>
</reference>
<name>A0ABS1DYR4_RUBGE</name>
<keyword evidence="2" id="KW-1185">Reference proteome</keyword>
<organism evidence="1 2">
    <name type="scientific">Rubrivivax gelatinosus</name>
    <name type="common">Rhodocyclus gelatinosus</name>
    <name type="synonym">Rhodopseudomonas gelatinosa</name>
    <dbReference type="NCBI Taxonomy" id="28068"/>
    <lineage>
        <taxon>Bacteria</taxon>
        <taxon>Pseudomonadati</taxon>
        <taxon>Pseudomonadota</taxon>
        <taxon>Betaproteobacteria</taxon>
        <taxon>Burkholderiales</taxon>
        <taxon>Sphaerotilaceae</taxon>
        <taxon>Rubrivivax</taxon>
    </lineage>
</organism>
<reference evidence="1" key="1">
    <citation type="submission" date="2017-08" db="EMBL/GenBank/DDBJ databases">
        <authorList>
            <person name="Imhoff J.F."/>
            <person name="Rahn T."/>
            <person name="Kuenzel S."/>
            <person name="Neulinger S.C."/>
        </authorList>
    </citation>
    <scope>NUCLEOTIDE SEQUENCE</scope>
    <source>
        <strain evidence="1">IM 151</strain>
    </source>
</reference>
<evidence type="ECO:0000313" key="2">
    <source>
        <dbReference type="Proteomes" id="UP001041814"/>
    </source>
</evidence>
<dbReference type="EMBL" id="NRRU01000064">
    <property type="protein sequence ID" value="MBK1714350.1"/>
    <property type="molecule type" value="Genomic_DNA"/>
</dbReference>
<sequence>MVQHMNRQEANAGGRGEITIADLVRRCRSLAGEEALRCRRRICENYWGRADACPRSLAPSKAAVRP</sequence>
<proteinExistence type="predicted"/>
<comment type="caution">
    <text evidence="1">The sequence shown here is derived from an EMBL/GenBank/DDBJ whole genome shotgun (WGS) entry which is preliminary data.</text>
</comment>
<gene>
    <name evidence="1" type="ORF">CKO43_16380</name>
</gene>
<protein>
    <submittedName>
        <fullName evidence="1">Uncharacterized protein</fullName>
    </submittedName>
</protein>
<accession>A0ABS1DYR4</accession>
<evidence type="ECO:0000313" key="1">
    <source>
        <dbReference type="EMBL" id="MBK1714350.1"/>
    </source>
</evidence>
<dbReference type="Proteomes" id="UP001041814">
    <property type="component" value="Unassembled WGS sequence"/>
</dbReference>